<evidence type="ECO:0000256" key="8">
    <source>
        <dbReference type="SAM" id="Phobius"/>
    </source>
</evidence>
<dbReference type="PROSITE" id="PS00216">
    <property type="entry name" value="SUGAR_TRANSPORT_1"/>
    <property type="match status" value="1"/>
</dbReference>
<evidence type="ECO:0000256" key="6">
    <source>
        <dbReference type="ARBA" id="ARBA00022989"/>
    </source>
</evidence>
<reference evidence="10" key="1">
    <citation type="journal article" date="2015" name="Int. J. Syst. Evol. Microbiol.">
        <title>Rhizobium alvei sp. nov., isolated from a freshwater river.</title>
        <authorList>
            <person name="Sheu S.Y."/>
            <person name="Huang H.W."/>
            <person name="Young C.C."/>
            <person name="Chen W.M."/>
        </authorList>
    </citation>
    <scope>NUCLEOTIDE SEQUENCE</scope>
    <source>
        <strain evidence="10">TNR-22</strain>
    </source>
</reference>
<feature type="transmembrane region" description="Helical" evidence="8">
    <location>
        <begin position="347"/>
        <end position="369"/>
    </location>
</feature>
<organism evidence="10 11">
    <name type="scientific">Rhizobium alvei</name>
    <dbReference type="NCBI Taxonomy" id="1132659"/>
    <lineage>
        <taxon>Bacteria</taxon>
        <taxon>Pseudomonadati</taxon>
        <taxon>Pseudomonadota</taxon>
        <taxon>Alphaproteobacteria</taxon>
        <taxon>Hyphomicrobiales</taxon>
        <taxon>Rhizobiaceae</taxon>
        <taxon>Rhizobium/Agrobacterium group</taxon>
        <taxon>Rhizobium</taxon>
    </lineage>
</organism>
<feature type="transmembrane region" description="Helical" evidence="8">
    <location>
        <begin position="52"/>
        <end position="69"/>
    </location>
</feature>
<evidence type="ECO:0000256" key="3">
    <source>
        <dbReference type="ARBA" id="ARBA00007520"/>
    </source>
</evidence>
<comment type="function">
    <text evidence="1">Resistance to tetracycline by an active tetracycline efflux. This is an energy-dependent process that decreases the accumulation of the antibiotic in whole cells. This protein functions as a metal-tetracycline/H(+) antiporter.</text>
</comment>
<feature type="domain" description="Major facilitator superfamily (MFS) profile" evidence="9">
    <location>
        <begin position="10"/>
        <end position="405"/>
    </location>
</feature>
<keyword evidence="11" id="KW-1185">Reference proteome</keyword>
<accession>A0ABT8YKF6</accession>
<feature type="transmembrane region" description="Helical" evidence="8">
    <location>
        <begin position="81"/>
        <end position="104"/>
    </location>
</feature>
<keyword evidence="4" id="KW-0813">Transport</keyword>
<evidence type="ECO:0000256" key="7">
    <source>
        <dbReference type="ARBA" id="ARBA00023136"/>
    </source>
</evidence>
<sequence length="410" mass="44454">MIDEKRARRGLMLVFVIQLMDMMGIALIMPVMPAYLKELTGADMSHASIEGGWLFLSYAAMQFLFGTLIGNLSDRFGRRPVLLFSVFTFAIDNLICALAGSYWMLFVGRVLAGISGASYATAAAYIADVSTDENRARNFGFVSISFGVGFTLGPVVGGLLGEFGPRVPFYVAALIAFANFAIAYFLLPEPLDPANRRAFDWRRANPLGALRQMRNYKGIGWIVVVMFLFWLAHVSYPVVWSFVSAYRYGWGEGMIGFSLGIYGVFTALVLGLVLPGMIRRFGEWRVAVIGLVFCILGFLGYTFASEGWMVFVVIVLASIECVSDPALRSISAAGVPSSAQGELQGALTSLSSITSMIGPLLFSGFFSGFSGPGAVFEMPGMPYLFAAVLSVIALVVFILKVPRTLPAVSQ</sequence>
<feature type="transmembrane region" description="Helical" evidence="8">
    <location>
        <begin position="309"/>
        <end position="327"/>
    </location>
</feature>
<name>A0ABT8YKF6_9HYPH</name>
<gene>
    <name evidence="10" type="ORF">Q4481_09415</name>
</gene>
<proteinExistence type="inferred from homology"/>
<protein>
    <submittedName>
        <fullName evidence="10">TCR/Tet family MFS transporter</fullName>
    </submittedName>
</protein>
<feature type="transmembrane region" description="Helical" evidence="8">
    <location>
        <begin position="167"/>
        <end position="187"/>
    </location>
</feature>
<evidence type="ECO:0000256" key="1">
    <source>
        <dbReference type="ARBA" id="ARBA00003279"/>
    </source>
</evidence>
<dbReference type="Pfam" id="PF07690">
    <property type="entry name" value="MFS_1"/>
    <property type="match status" value="1"/>
</dbReference>
<dbReference type="InterPro" id="IPR036259">
    <property type="entry name" value="MFS_trans_sf"/>
</dbReference>
<feature type="transmembrane region" description="Helical" evidence="8">
    <location>
        <begin position="286"/>
        <end position="303"/>
    </location>
</feature>
<evidence type="ECO:0000256" key="2">
    <source>
        <dbReference type="ARBA" id="ARBA00004141"/>
    </source>
</evidence>
<keyword evidence="5 8" id="KW-0812">Transmembrane</keyword>
<feature type="transmembrane region" description="Helical" evidence="8">
    <location>
        <begin position="139"/>
        <end position="161"/>
    </location>
</feature>
<dbReference type="RefSeq" id="WP_304376104.1">
    <property type="nucleotide sequence ID" value="NZ_JAUOZU010000007.1"/>
</dbReference>
<reference evidence="10" key="2">
    <citation type="submission" date="2023-07" db="EMBL/GenBank/DDBJ databases">
        <authorList>
            <person name="Shen H."/>
        </authorList>
    </citation>
    <scope>NUCLEOTIDE SEQUENCE</scope>
    <source>
        <strain evidence="10">TNR-22</strain>
    </source>
</reference>
<feature type="transmembrane region" description="Helical" evidence="8">
    <location>
        <begin position="381"/>
        <end position="399"/>
    </location>
</feature>
<dbReference type="InterPro" id="IPR005829">
    <property type="entry name" value="Sugar_transporter_CS"/>
</dbReference>
<evidence type="ECO:0000259" key="9">
    <source>
        <dbReference type="PROSITE" id="PS50850"/>
    </source>
</evidence>
<keyword evidence="6 8" id="KW-1133">Transmembrane helix</keyword>
<dbReference type="SUPFAM" id="SSF103473">
    <property type="entry name" value="MFS general substrate transporter"/>
    <property type="match status" value="1"/>
</dbReference>
<comment type="subcellular location">
    <subcellularLocation>
        <location evidence="2">Membrane</location>
        <topology evidence="2">Multi-pass membrane protein</topology>
    </subcellularLocation>
</comment>
<dbReference type="PROSITE" id="PS50850">
    <property type="entry name" value="MFS"/>
    <property type="match status" value="1"/>
</dbReference>
<dbReference type="CDD" id="cd17388">
    <property type="entry name" value="MFS_TetA"/>
    <property type="match status" value="1"/>
</dbReference>
<comment type="similarity">
    <text evidence="3">Belongs to the major facilitator superfamily. TCR/Tet family.</text>
</comment>
<keyword evidence="7 8" id="KW-0472">Membrane</keyword>
<evidence type="ECO:0000256" key="5">
    <source>
        <dbReference type="ARBA" id="ARBA00022692"/>
    </source>
</evidence>
<feature type="transmembrane region" description="Helical" evidence="8">
    <location>
        <begin position="110"/>
        <end position="127"/>
    </location>
</feature>
<dbReference type="Gene3D" id="1.20.1250.20">
    <property type="entry name" value="MFS general substrate transporter like domains"/>
    <property type="match status" value="1"/>
</dbReference>
<dbReference type="PANTHER" id="PTHR23504:SF15">
    <property type="entry name" value="MAJOR FACILITATOR SUPERFAMILY (MFS) PROFILE DOMAIN-CONTAINING PROTEIN"/>
    <property type="match status" value="1"/>
</dbReference>
<dbReference type="PRINTS" id="PR01035">
    <property type="entry name" value="TCRTETA"/>
</dbReference>
<comment type="caution">
    <text evidence="10">The sequence shown here is derived from an EMBL/GenBank/DDBJ whole genome shotgun (WGS) entry which is preliminary data.</text>
</comment>
<feature type="transmembrane region" description="Helical" evidence="8">
    <location>
        <begin position="12"/>
        <end position="32"/>
    </location>
</feature>
<evidence type="ECO:0000313" key="11">
    <source>
        <dbReference type="Proteomes" id="UP001174932"/>
    </source>
</evidence>
<dbReference type="InterPro" id="IPR020846">
    <property type="entry name" value="MFS_dom"/>
</dbReference>
<dbReference type="InterPro" id="IPR011701">
    <property type="entry name" value="MFS"/>
</dbReference>
<feature type="transmembrane region" description="Helical" evidence="8">
    <location>
        <begin position="255"/>
        <end position="274"/>
    </location>
</feature>
<feature type="transmembrane region" description="Helical" evidence="8">
    <location>
        <begin position="219"/>
        <end position="243"/>
    </location>
</feature>
<evidence type="ECO:0000313" key="10">
    <source>
        <dbReference type="EMBL" id="MDO6964174.1"/>
    </source>
</evidence>
<evidence type="ECO:0000256" key="4">
    <source>
        <dbReference type="ARBA" id="ARBA00022448"/>
    </source>
</evidence>
<dbReference type="InterPro" id="IPR001958">
    <property type="entry name" value="Tet-R_TetA/multi-R_MdtG-like"/>
</dbReference>
<dbReference type="EMBL" id="JAUOZU010000007">
    <property type="protein sequence ID" value="MDO6964174.1"/>
    <property type="molecule type" value="Genomic_DNA"/>
</dbReference>
<dbReference type="Proteomes" id="UP001174932">
    <property type="component" value="Unassembled WGS sequence"/>
</dbReference>
<dbReference type="PANTHER" id="PTHR23504">
    <property type="entry name" value="MAJOR FACILITATOR SUPERFAMILY DOMAIN-CONTAINING PROTEIN 10"/>
    <property type="match status" value="1"/>
</dbReference>